<accession>A0A8S5MWE9</accession>
<proteinExistence type="predicted"/>
<dbReference type="EMBL" id="BK015006">
    <property type="protein sequence ID" value="DAD86665.1"/>
    <property type="molecule type" value="Genomic_DNA"/>
</dbReference>
<evidence type="ECO:0000313" key="1">
    <source>
        <dbReference type="EMBL" id="DAD86665.1"/>
    </source>
</evidence>
<sequence length="55" mass="6306">MFILYSGIKVNLSLVSNSISLTTTLLQYISFHLYITTKIREIRYSHLSIISISLV</sequence>
<reference evidence="1" key="1">
    <citation type="journal article" date="2021" name="Proc. Natl. Acad. Sci. U.S.A.">
        <title>A Catalog of Tens of Thousands of Viruses from Human Metagenomes Reveals Hidden Associations with Chronic Diseases.</title>
        <authorList>
            <person name="Tisza M.J."/>
            <person name="Buck C.B."/>
        </authorList>
    </citation>
    <scope>NUCLEOTIDE SEQUENCE</scope>
    <source>
        <strain evidence="1">Ct3wi9</strain>
    </source>
</reference>
<protein>
    <submittedName>
        <fullName evidence="1">Uncharacterized protein</fullName>
    </submittedName>
</protein>
<organism evidence="1">
    <name type="scientific">Myoviridae sp. ct3wi9</name>
    <dbReference type="NCBI Taxonomy" id="2826610"/>
    <lineage>
        <taxon>Viruses</taxon>
        <taxon>Duplodnaviria</taxon>
        <taxon>Heunggongvirae</taxon>
        <taxon>Uroviricota</taxon>
        <taxon>Caudoviricetes</taxon>
    </lineage>
</organism>
<name>A0A8S5MWE9_9CAUD</name>